<dbReference type="InterPro" id="IPR003165">
    <property type="entry name" value="Piwi"/>
</dbReference>
<name>A0AAV7KID0_9METZ</name>
<accession>A0AAV7KID0</accession>
<sequence length="368" mass="41913">MDRFPYGYIPLVWVVTVVTLSLEVSHGAVLYFDNSYDYHKIVSTLQIPQNDSVARKLRKALLDDLMSQQDSSNSDKKAKKRNFALFRRKSDAYPVLPVSTATCFHCYLYPLLPVSTVNCIHCYQYPLLPVSIVTCIHCYQYPLLPVSTATSIHCYLYPLLSVSSVTSIHCYLYPLLPVSTATSIHCYRYPLLPVSTATCIILSNIQQLVESMDAHPSPYSASVLVQQHRQEIITEFKPQRIIFFRDGVSEGQVQQVLNQEWRAVRESLEEDQCGKSGNIPAGTTVDVGITHPTELISICVVIQVFRVYQICIYSSSCLLRALVAFRARYHLMERDEHGIEFANDERRTLNLFKLVQIHDEILKGVYFA</sequence>
<comment type="caution">
    <text evidence="2">The sequence shown here is derived from an EMBL/GenBank/DDBJ whole genome shotgun (WGS) entry which is preliminary data.</text>
</comment>
<dbReference type="GO" id="GO:0003743">
    <property type="term" value="F:translation initiation factor activity"/>
    <property type="evidence" value="ECO:0007669"/>
    <property type="project" value="UniProtKB-KW"/>
</dbReference>
<keyword evidence="2" id="KW-0396">Initiation factor</keyword>
<dbReference type="InterPro" id="IPR036397">
    <property type="entry name" value="RNaseH_sf"/>
</dbReference>
<dbReference type="Pfam" id="PF02171">
    <property type="entry name" value="Piwi"/>
    <property type="match status" value="1"/>
</dbReference>
<proteinExistence type="predicted"/>
<feature type="domain" description="Piwi" evidence="1">
    <location>
        <begin position="237"/>
        <end position="270"/>
    </location>
</feature>
<evidence type="ECO:0000259" key="1">
    <source>
        <dbReference type="PROSITE" id="PS50822"/>
    </source>
</evidence>
<evidence type="ECO:0000313" key="2">
    <source>
        <dbReference type="EMBL" id="KAI6660638.1"/>
    </source>
</evidence>
<protein>
    <submittedName>
        <fullName evidence="2">Translation initiation factor 2C</fullName>
    </submittedName>
</protein>
<keyword evidence="3" id="KW-1185">Reference proteome</keyword>
<dbReference type="SMART" id="SM00950">
    <property type="entry name" value="Piwi"/>
    <property type="match status" value="1"/>
</dbReference>
<dbReference type="EMBL" id="JAKMXF010000031">
    <property type="protein sequence ID" value="KAI6660638.1"/>
    <property type="molecule type" value="Genomic_DNA"/>
</dbReference>
<organism evidence="2 3">
    <name type="scientific">Oopsacas minuta</name>
    <dbReference type="NCBI Taxonomy" id="111878"/>
    <lineage>
        <taxon>Eukaryota</taxon>
        <taxon>Metazoa</taxon>
        <taxon>Porifera</taxon>
        <taxon>Hexactinellida</taxon>
        <taxon>Hexasterophora</taxon>
        <taxon>Lyssacinosida</taxon>
        <taxon>Leucopsacidae</taxon>
        <taxon>Oopsacas</taxon>
    </lineage>
</organism>
<gene>
    <name evidence="2" type="ORF">LOD99_10370</name>
</gene>
<dbReference type="InterPro" id="IPR012337">
    <property type="entry name" value="RNaseH-like_sf"/>
</dbReference>
<reference evidence="2 3" key="1">
    <citation type="journal article" date="2023" name="BMC Biol.">
        <title>The compact genome of the sponge Oopsacas minuta (Hexactinellida) is lacking key metazoan core genes.</title>
        <authorList>
            <person name="Santini S."/>
            <person name="Schenkelaars Q."/>
            <person name="Jourda C."/>
            <person name="Duchesne M."/>
            <person name="Belahbib H."/>
            <person name="Rocher C."/>
            <person name="Selva M."/>
            <person name="Riesgo A."/>
            <person name="Vervoort M."/>
            <person name="Leys S.P."/>
            <person name="Kodjabachian L."/>
            <person name="Le Bivic A."/>
            <person name="Borchiellini C."/>
            <person name="Claverie J.M."/>
            <person name="Renard E."/>
        </authorList>
    </citation>
    <scope>NUCLEOTIDE SEQUENCE [LARGE SCALE GENOMIC DNA]</scope>
    <source>
        <strain evidence="2">SPO-2</strain>
    </source>
</reference>
<dbReference type="PROSITE" id="PS50822">
    <property type="entry name" value="PIWI"/>
    <property type="match status" value="1"/>
</dbReference>
<dbReference type="PANTHER" id="PTHR22891">
    <property type="entry name" value="EUKARYOTIC TRANSLATION INITIATION FACTOR 2C"/>
    <property type="match status" value="1"/>
</dbReference>
<dbReference type="GO" id="GO:0003676">
    <property type="term" value="F:nucleic acid binding"/>
    <property type="evidence" value="ECO:0007669"/>
    <property type="project" value="InterPro"/>
</dbReference>
<dbReference type="Proteomes" id="UP001165289">
    <property type="component" value="Unassembled WGS sequence"/>
</dbReference>
<keyword evidence="2" id="KW-0648">Protein biosynthesis</keyword>
<dbReference type="AlphaFoldDB" id="A0AAV7KID0"/>
<dbReference type="Gene3D" id="3.30.420.10">
    <property type="entry name" value="Ribonuclease H-like superfamily/Ribonuclease H"/>
    <property type="match status" value="1"/>
</dbReference>
<dbReference type="SUPFAM" id="SSF53098">
    <property type="entry name" value="Ribonuclease H-like"/>
    <property type="match status" value="1"/>
</dbReference>
<evidence type="ECO:0000313" key="3">
    <source>
        <dbReference type="Proteomes" id="UP001165289"/>
    </source>
</evidence>